<dbReference type="Pfam" id="PF00501">
    <property type="entry name" value="AMP-binding"/>
    <property type="match status" value="1"/>
</dbReference>
<reference evidence="3" key="1">
    <citation type="journal article" date="2004" name="J. Gen. Plant Pathol.">
        <title>Cloning of a specific DNA region of white top pathogen of pea and its detection by polymerase chain reaction.</title>
        <authorList>
            <person name="Suzuki A."/>
            <person name="Takikawa Y."/>
        </authorList>
    </citation>
    <scope>NUCLEOTIDE SEQUENCE</scope>
    <source>
        <strain evidence="3">PP105</strain>
    </source>
</reference>
<dbReference type="Gene3D" id="3.30.559.10">
    <property type="entry name" value="Chloramphenicol acetyltransferase-like domain"/>
    <property type="match status" value="1"/>
</dbReference>
<dbReference type="CDD" id="cd19531">
    <property type="entry name" value="LCL_NRPS-like"/>
    <property type="match status" value="1"/>
</dbReference>
<dbReference type="PANTHER" id="PTHR45527">
    <property type="entry name" value="NONRIBOSOMAL PEPTIDE SYNTHETASE"/>
    <property type="match status" value="1"/>
</dbReference>
<feature type="domain" description="AMP-dependent synthetase/ligase" evidence="1">
    <location>
        <begin position="457"/>
        <end position="533"/>
    </location>
</feature>
<dbReference type="GO" id="GO:0043041">
    <property type="term" value="P:amino acid activation for nonribosomal peptide biosynthetic process"/>
    <property type="evidence" value="ECO:0007669"/>
    <property type="project" value="TreeGrafter"/>
</dbReference>
<dbReference type="InterPro" id="IPR000873">
    <property type="entry name" value="AMP-dep_synth/lig_dom"/>
</dbReference>
<dbReference type="Gene3D" id="3.40.50.980">
    <property type="match status" value="2"/>
</dbReference>
<feature type="non-terminal residue" evidence="3">
    <location>
        <position position="533"/>
    </location>
</feature>
<name>Q762F0_PSESJ</name>
<dbReference type="AlphaFoldDB" id="Q762F0"/>
<sequence>DPDIQGRHNNGFSVRILGTLELDVLSDAMKRLIVRHPSLRTCYRERDGVAHECVLAQAPVDVTEQVVGFKDIADLARQVAYDFARPFDLARPALIRATLYRISAEESVLALCFDHIAGDGWSYWQLIDELGALLRGSLPPVLKNTECKTYRDFVEWEQDWLESEKGEAQWRYWQQQLEGPLPVLQLHTDRPQSLHAARRQQTYSKVLSISLTEKLRAVSTAHSSTLFSTLLAAYAILLHRHCGQGDIIVGVPMPGRTDAAWDKVVGDFVNLIALRIRVEEGATLSQLLKSVRRTAMRGLTHQDYPFSRLVERLQPNSTSHDDQLYQTTFTFQNARQVRATASLMGGSGTGISWGGFEVKSFPAHQSGIGAYASLALETLETESGLRCDFKYDPELYDASSIKRMAGHFNRLLNLIVADPDAHVGTLDILEASERHQLLVEWNDNAVELPCSTIAQMFEAQAACTPDAPALVFENQHLVYAQFNEKANQLAHYLRAQGVGPDSLVGLCVTRSLDMIVGLMGILKAGGAYMPLDP</sequence>
<dbReference type="GO" id="GO:0003824">
    <property type="term" value="F:catalytic activity"/>
    <property type="evidence" value="ECO:0007669"/>
    <property type="project" value="InterPro"/>
</dbReference>
<dbReference type="InterPro" id="IPR023213">
    <property type="entry name" value="CAT-like_dom_sf"/>
</dbReference>
<organism evidence="3">
    <name type="scientific">Pseudomonas syringae pv. pisi</name>
    <dbReference type="NCBI Taxonomy" id="59510"/>
    <lineage>
        <taxon>Bacteria</taxon>
        <taxon>Pseudomonadati</taxon>
        <taxon>Pseudomonadota</taxon>
        <taxon>Gammaproteobacteria</taxon>
        <taxon>Pseudomonadales</taxon>
        <taxon>Pseudomonadaceae</taxon>
        <taxon>Pseudomonas</taxon>
        <taxon>Pseudomonas syringae</taxon>
    </lineage>
</organism>
<accession>Q762F0</accession>
<dbReference type="SUPFAM" id="SSF56801">
    <property type="entry name" value="Acetyl-CoA synthetase-like"/>
    <property type="match status" value="1"/>
</dbReference>
<dbReference type="Gene3D" id="3.30.559.30">
    <property type="entry name" value="Nonribosomal peptide synthetase, condensation domain"/>
    <property type="match status" value="1"/>
</dbReference>
<protein>
    <submittedName>
        <fullName evidence="3">Deduced nonribosomal peptide synthetase</fullName>
    </submittedName>
</protein>
<dbReference type="Pfam" id="PF00668">
    <property type="entry name" value="Condensation"/>
    <property type="match status" value="1"/>
</dbReference>
<dbReference type="InterPro" id="IPR001242">
    <property type="entry name" value="Condensation_dom"/>
</dbReference>
<dbReference type="GO" id="GO:0005829">
    <property type="term" value="C:cytosol"/>
    <property type="evidence" value="ECO:0007669"/>
    <property type="project" value="TreeGrafter"/>
</dbReference>
<feature type="non-terminal residue" evidence="3">
    <location>
        <position position="1"/>
    </location>
</feature>
<dbReference type="SUPFAM" id="SSF52777">
    <property type="entry name" value="CoA-dependent acyltransferases"/>
    <property type="match status" value="2"/>
</dbReference>
<dbReference type="EMBL" id="AB117755">
    <property type="protein sequence ID" value="BAC82101.1"/>
    <property type="molecule type" value="Genomic_DNA"/>
</dbReference>
<evidence type="ECO:0000313" key="3">
    <source>
        <dbReference type="EMBL" id="BAC82101.1"/>
    </source>
</evidence>
<feature type="domain" description="Condensation" evidence="2">
    <location>
        <begin position="11"/>
        <end position="438"/>
    </location>
</feature>
<evidence type="ECO:0000259" key="2">
    <source>
        <dbReference type="Pfam" id="PF00668"/>
    </source>
</evidence>
<dbReference type="PANTHER" id="PTHR45527:SF14">
    <property type="entry name" value="PLIPASTATIN SYNTHASE SUBUNIT B"/>
    <property type="match status" value="1"/>
</dbReference>
<evidence type="ECO:0000259" key="1">
    <source>
        <dbReference type="Pfam" id="PF00501"/>
    </source>
</evidence>
<proteinExistence type="predicted"/>
<dbReference type="GO" id="GO:0044550">
    <property type="term" value="P:secondary metabolite biosynthetic process"/>
    <property type="evidence" value="ECO:0007669"/>
    <property type="project" value="TreeGrafter"/>
</dbReference>
<dbReference type="GO" id="GO:0031177">
    <property type="term" value="F:phosphopantetheine binding"/>
    <property type="evidence" value="ECO:0007669"/>
    <property type="project" value="TreeGrafter"/>
</dbReference>